<protein>
    <submittedName>
        <fullName evidence="1">Unnamed protein product</fullName>
    </submittedName>
</protein>
<gene>
    <name evidence="1" type="ORF">Cboi01_000223900</name>
</gene>
<organism evidence="1 2">
    <name type="scientific">Candida boidinii</name>
    <name type="common">Yeast</name>
    <dbReference type="NCBI Taxonomy" id="5477"/>
    <lineage>
        <taxon>Eukaryota</taxon>
        <taxon>Fungi</taxon>
        <taxon>Dikarya</taxon>
        <taxon>Ascomycota</taxon>
        <taxon>Saccharomycotina</taxon>
        <taxon>Pichiomycetes</taxon>
        <taxon>Pichiales</taxon>
        <taxon>Pichiaceae</taxon>
        <taxon>Ogataea</taxon>
        <taxon>Ogataea/Candida clade</taxon>
    </lineage>
</organism>
<dbReference type="Proteomes" id="UP001165101">
    <property type="component" value="Unassembled WGS sequence"/>
</dbReference>
<comment type="caution">
    <text evidence="1">The sequence shown here is derived from an EMBL/GenBank/DDBJ whole genome shotgun (WGS) entry which is preliminary data.</text>
</comment>
<keyword evidence="2" id="KW-1185">Reference proteome</keyword>
<evidence type="ECO:0000313" key="2">
    <source>
        <dbReference type="Proteomes" id="UP001165101"/>
    </source>
</evidence>
<evidence type="ECO:0000313" key="1">
    <source>
        <dbReference type="EMBL" id="GME91275.1"/>
    </source>
</evidence>
<dbReference type="EMBL" id="BSXV01000963">
    <property type="protein sequence ID" value="GME91275.1"/>
    <property type="molecule type" value="Genomic_DNA"/>
</dbReference>
<name>A0ACB5TMQ5_CANBO</name>
<sequence length="249" mass="27425">MAILLLTYGALKGQRRCWGGLQIKEAFSNWGELFSLSINGALMLLSEFIAFEILTLSSARFGTEVLAAQSICSTLATLAFQVPFATSVAVSTRLSFLIGGRKEKESKTVIKISYYMSLVLGITNFLLLFFLKMNIISLFTSDKRVAKNAAGILAILALNQLYDCPNIVGAGCLRAQGRQYIGGRLNLVAYYLIAIPLAMYFGFYLDFEVKGLWTGLGIGIVFLALSEFYFVHNVSWNKVFDAASKRNGI</sequence>
<proteinExistence type="predicted"/>
<reference evidence="1" key="1">
    <citation type="submission" date="2023-04" db="EMBL/GenBank/DDBJ databases">
        <title>Candida boidinii NBRC 1967.</title>
        <authorList>
            <person name="Ichikawa N."/>
            <person name="Sato H."/>
            <person name="Tonouchi N."/>
        </authorList>
    </citation>
    <scope>NUCLEOTIDE SEQUENCE</scope>
    <source>
        <strain evidence="1">NBRC 1967</strain>
    </source>
</reference>
<accession>A0ACB5TMQ5</accession>